<comment type="subcellular location">
    <subcellularLocation>
        <location evidence="1">Membrane</location>
        <topology evidence="1">Single-pass type I membrane protein</topology>
    </subcellularLocation>
</comment>
<organism evidence="11 12">
    <name type="scientific">Chanos chanos</name>
    <name type="common">Milkfish</name>
    <name type="synonym">Mugil chanos</name>
    <dbReference type="NCBI Taxonomy" id="29144"/>
    <lineage>
        <taxon>Eukaryota</taxon>
        <taxon>Metazoa</taxon>
        <taxon>Chordata</taxon>
        <taxon>Craniata</taxon>
        <taxon>Vertebrata</taxon>
        <taxon>Euteleostomi</taxon>
        <taxon>Actinopterygii</taxon>
        <taxon>Neopterygii</taxon>
        <taxon>Teleostei</taxon>
        <taxon>Ostariophysi</taxon>
        <taxon>Gonorynchiformes</taxon>
        <taxon>Chanidae</taxon>
        <taxon>Chanos</taxon>
    </lineage>
</organism>
<keyword evidence="5 8" id="KW-0472">Membrane</keyword>
<dbReference type="PROSITE" id="PS50853">
    <property type="entry name" value="FN3"/>
    <property type="match status" value="1"/>
</dbReference>
<dbReference type="CTD" id="3598"/>
<dbReference type="PANTHER" id="PTHR23037">
    <property type="entry name" value="CYTOKINE RECEPTOR"/>
    <property type="match status" value="1"/>
</dbReference>
<evidence type="ECO:0000256" key="2">
    <source>
        <dbReference type="ARBA" id="ARBA00022692"/>
    </source>
</evidence>
<evidence type="ECO:0000256" key="4">
    <source>
        <dbReference type="ARBA" id="ARBA00022989"/>
    </source>
</evidence>
<dbReference type="InterPro" id="IPR003961">
    <property type="entry name" value="FN3_dom"/>
</dbReference>
<keyword evidence="2 8" id="KW-0812">Transmembrane</keyword>
<gene>
    <name evidence="12" type="primary">il13ra2</name>
</gene>
<dbReference type="InParanoid" id="A0A6J2W0X0"/>
<evidence type="ECO:0000256" key="6">
    <source>
        <dbReference type="ARBA" id="ARBA00023170"/>
    </source>
</evidence>
<keyword evidence="3 9" id="KW-0732">Signal</keyword>
<dbReference type="GeneID" id="115817931"/>
<dbReference type="Gene3D" id="2.60.40.10">
    <property type="entry name" value="Immunoglobulins"/>
    <property type="match status" value="3"/>
</dbReference>
<feature type="chain" id="PRO_5027009958" evidence="9">
    <location>
        <begin position="23"/>
        <end position="408"/>
    </location>
</feature>
<name>A0A6J2W0X0_CHACN</name>
<protein>
    <submittedName>
        <fullName evidence="12">Interleukin-13 receptor subunit alpha-2 isoform X1</fullName>
    </submittedName>
</protein>
<dbReference type="SUPFAM" id="SSF49265">
    <property type="entry name" value="Fibronectin type III"/>
    <property type="match status" value="2"/>
</dbReference>
<dbReference type="AlphaFoldDB" id="A0A6J2W0X0"/>
<evidence type="ECO:0000256" key="1">
    <source>
        <dbReference type="ARBA" id="ARBA00004479"/>
    </source>
</evidence>
<evidence type="ECO:0000313" key="12">
    <source>
        <dbReference type="RefSeq" id="XP_030636956.1"/>
    </source>
</evidence>
<dbReference type="InterPro" id="IPR036116">
    <property type="entry name" value="FN3_sf"/>
</dbReference>
<evidence type="ECO:0000256" key="9">
    <source>
        <dbReference type="SAM" id="SignalP"/>
    </source>
</evidence>
<sequence>MELWVSWATLMCFTHWIALTAADRTVQVDPPTDIHVSDPGHLGHVYIHWTTPASLKNIPECSVRYQLQFYDTYRGDWTGIRTSRLSYSAQFDLMKPIRVRLRTLLRGKCTNGTEIQSEEVELIQEPDLKGTAGSRITGFNCVYYKWEYMDCTWESGPDQPPHSQLYLYYWHREMGESEECPQYLYSDGVRKGCRFPRQSLLEYSDFNVCVNGSSPANALRPAFFSLQVQMHVKPAVVMSLALTEVSNTTLHLEWTMPEGLVPEHCLEYEVETRGGDEAKWVWRYTNMTEETTFEVPSVDQSERICCRVRSRVHNLCADIGFWSDWSQPECMPDPVSDTNQPSQVTYVLDMKLIMALTIVLIVVFLLSLSLWIFRKMWMNRKDLKGVLWTLVSAKDAQINTPTSSPCVL</sequence>
<dbReference type="Proteomes" id="UP000504632">
    <property type="component" value="Chromosome 8"/>
</dbReference>
<evidence type="ECO:0000256" key="7">
    <source>
        <dbReference type="ARBA" id="ARBA00023180"/>
    </source>
</evidence>
<dbReference type="Pfam" id="PF09240">
    <property type="entry name" value="IL6Ra-bind"/>
    <property type="match status" value="1"/>
</dbReference>
<dbReference type="InterPro" id="IPR015321">
    <property type="entry name" value="TypeI_recpt_CBD"/>
</dbReference>
<feature type="signal peptide" evidence="9">
    <location>
        <begin position="1"/>
        <end position="22"/>
    </location>
</feature>
<proteinExistence type="predicted"/>
<feature type="transmembrane region" description="Helical" evidence="8">
    <location>
        <begin position="352"/>
        <end position="373"/>
    </location>
</feature>
<dbReference type="CDD" id="cd00063">
    <property type="entry name" value="FN3"/>
    <property type="match status" value="1"/>
</dbReference>
<dbReference type="GO" id="GO:0004896">
    <property type="term" value="F:cytokine receptor activity"/>
    <property type="evidence" value="ECO:0007669"/>
    <property type="project" value="TreeGrafter"/>
</dbReference>
<dbReference type="GO" id="GO:0009897">
    <property type="term" value="C:external side of plasma membrane"/>
    <property type="evidence" value="ECO:0007669"/>
    <property type="project" value="TreeGrafter"/>
</dbReference>
<keyword evidence="4 8" id="KW-1133">Transmembrane helix</keyword>
<evidence type="ECO:0000256" key="3">
    <source>
        <dbReference type="ARBA" id="ARBA00022729"/>
    </source>
</evidence>
<dbReference type="OrthoDB" id="9826641at2759"/>
<keyword evidence="11" id="KW-1185">Reference proteome</keyword>
<evidence type="ECO:0000313" key="11">
    <source>
        <dbReference type="Proteomes" id="UP000504632"/>
    </source>
</evidence>
<evidence type="ECO:0000256" key="8">
    <source>
        <dbReference type="SAM" id="Phobius"/>
    </source>
</evidence>
<dbReference type="InterPro" id="IPR013783">
    <property type="entry name" value="Ig-like_fold"/>
</dbReference>
<accession>A0A6J2W0X0</accession>
<reference evidence="12" key="1">
    <citation type="submission" date="2025-08" db="UniProtKB">
        <authorList>
            <consortium name="RefSeq"/>
        </authorList>
    </citation>
    <scope>IDENTIFICATION</scope>
</reference>
<keyword evidence="6 12" id="KW-0675">Receptor</keyword>
<keyword evidence="7" id="KW-0325">Glycoprotein</keyword>
<dbReference type="PANTHER" id="PTHR23037:SF45">
    <property type="entry name" value="INTERLEUKIN 13 RECEPTOR SUBUNIT ALPHA 2"/>
    <property type="match status" value="1"/>
</dbReference>
<evidence type="ECO:0000259" key="10">
    <source>
        <dbReference type="PROSITE" id="PS50853"/>
    </source>
</evidence>
<feature type="domain" description="Fibronectin type-III" evidence="10">
    <location>
        <begin position="236"/>
        <end position="333"/>
    </location>
</feature>
<evidence type="ECO:0000256" key="5">
    <source>
        <dbReference type="ARBA" id="ARBA00023136"/>
    </source>
</evidence>
<dbReference type="RefSeq" id="XP_030636956.1">
    <property type="nucleotide sequence ID" value="XM_030781096.1"/>
</dbReference>